<evidence type="ECO:0000256" key="6">
    <source>
        <dbReference type="SAM" id="MobiDB-lite"/>
    </source>
</evidence>
<dbReference type="SUPFAM" id="SSF52540">
    <property type="entry name" value="P-loop containing nucleoside triphosphate hydrolases"/>
    <property type="match status" value="2"/>
</dbReference>
<keyword evidence="4 5" id="KW-0694">RNA-binding</keyword>
<dbReference type="SMART" id="SM00490">
    <property type="entry name" value="HELICc"/>
    <property type="match status" value="1"/>
</dbReference>
<evidence type="ECO:0000313" key="9">
    <source>
        <dbReference type="EMBL" id="KMZ78910.1"/>
    </source>
</evidence>
<evidence type="ECO:0000259" key="8">
    <source>
        <dbReference type="PROSITE" id="PS51194"/>
    </source>
</evidence>
<evidence type="ECO:0000256" key="2">
    <source>
        <dbReference type="ARBA" id="ARBA00022801"/>
    </source>
</evidence>
<dbReference type="Pfam" id="PF00270">
    <property type="entry name" value="DEAD"/>
    <property type="match status" value="1"/>
</dbReference>
<comment type="function">
    <text evidence="5">RNA helicase.</text>
</comment>
<feature type="domain" description="Helicase C-terminal" evidence="8">
    <location>
        <begin position="537"/>
        <end position="712"/>
    </location>
</feature>
<organism evidence="9 10">
    <name type="scientific">Plasmodium vivax India VII</name>
    <dbReference type="NCBI Taxonomy" id="1077284"/>
    <lineage>
        <taxon>Eukaryota</taxon>
        <taxon>Sar</taxon>
        <taxon>Alveolata</taxon>
        <taxon>Apicomplexa</taxon>
        <taxon>Aconoidasida</taxon>
        <taxon>Haemosporida</taxon>
        <taxon>Plasmodiidae</taxon>
        <taxon>Plasmodium</taxon>
        <taxon>Plasmodium (Plasmodium)</taxon>
    </lineage>
</organism>
<dbReference type="GO" id="GO:0003723">
    <property type="term" value="F:RNA binding"/>
    <property type="evidence" value="ECO:0007669"/>
    <property type="project" value="UniProtKB-UniRule"/>
</dbReference>
<keyword evidence="5 9" id="KW-0347">Helicase</keyword>
<protein>
    <recommendedName>
        <fullName evidence="5">ATP-dependent RNA helicase</fullName>
        <ecNumber evidence="5">3.6.4.13</ecNumber>
    </recommendedName>
</protein>
<feature type="compositionally biased region" description="Polar residues" evidence="6">
    <location>
        <begin position="180"/>
        <end position="199"/>
    </location>
</feature>
<dbReference type="AlphaFoldDB" id="A0A0J9S7M3"/>
<dbReference type="EMBL" id="KQ234361">
    <property type="protein sequence ID" value="KMZ78910.1"/>
    <property type="molecule type" value="Genomic_DNA"/>
</dbReference>
<dbReference type="Gene3D" id="3.40.50.300">
    <property type="entry name" value="P-loop containing nucleotide triphosphate hydrolases"/>
    <property type="match status" value="2"/>
</dbReference>
<feature type="compositionally biased region" description="Basic and acidic residues" evidence="6">
    <location>
        <begin position="200"/>
        <end position="210"/>
    </location>
</feature>
<keyword evidence="2 5" id="KW-0378">Hydrolase</keyword>
<dbReference type="Proteomes" id="UP000053562">
    <property type="component" value="Unassembled WGS sequence"/>
</dbReference>
<accession>A0A0J9S7M3</accession>
<dbReference type="GO" id="GO:0005524">
    <property type="term" value="F:ATP binding"/>
    <property type="evidence" value="ECO:0007669"/>
    <property type="project" value="UniProtKB-UniRule"/>
</dbReference>
<dbReference type="GO" id="GO:0016787">
    <property type="term" value="F:hydrolase activity"/>
    <property type="evidence" value="ECO:0007669"/>
    <property type="project" value="UniProtKB-KW"/>
</dbReference>
<dbReference type="OrthoDB" id="4310724at2759"/>
<evidence type="ECO:0000256" key="3">
    <source>
        <dbReference type="ARBA" id="ARBA00022840"/>
    </source>
</evidence>
<dbReference type="Pfam" id="PF00271">
    <property type="entry name" value="Helicase_C"/>
    <property type="match status" value="1"/>
</dbReference>
<evidence type="ECO:0000259" key="7">
    <source>
        <dbReference type="PROSITE" id="PS51192"/>
    </source>
</evidence>
<dbReference type="InterPro" id="IPR027417">
    <property type="entry name" value="P-loop_NTPase"/>
</dbReference>
<sequence length="791" mass="90116">MLTHMLMQKYTYSRNRQNRPQSKMIFKPLAVKTPLLKEFRKKGLVSIEVADAGSVKILTKDDLEGSPQGGETSGTNKQRIKRKQINGNKNGRKLSPSKGSKKRKRENVEQTTSKEEDSKKVMKKSNGKRDPKKSAAGSEPALEIDSRGEDTHKGFKRRKKKRGRKKKRPKSGPTGGNEEGVSNDQAVRSANPTASPTTADRTKGESPKREKFDIQKVIQNEEHFQRADEVKYKVHYARWNLRGKINLLYSIMKSLHDANFWKPTEIQKQTLEHSINFKKDVIVVSKTGTGKTLTFCIPILNNIVKNKLREYRKRGSCVPKLRCIILVPTRELAIQILSHFSNINKYTHIYIATIIGGLNLNKQKRIISNKPEILVCTPGRLKYFLLLNDKISYLDKMKHVRYFACDEIDKMIETSFMRDINLIAKHLYKSVGEKKKFIQTFLLSATLGLSVHLQNEHLAKLLNCVTIRKEQSCIINLADAHLEGDSSREGGGSILPDGLSLSMVKCERKKVLQKLFYLLKLYFLSGSAGHSPDDPNQLNRNSDSAEHGQVKKIVIFVNTIKETKELNSIFRFLFFDQGVESSVPKKYRCDLSLKERINIFSIHSKQSLKERMQSISKFSQSINHSVLFCTDVLSRGIDLDKCDVIIQLNCPVSDITFVHRSGRTARNFKTGTCICFITDDEIARWKNSLKKIGLSLENLHELEMVKRISDHEDAKMNAAILCCNKMVQLQNQIKDNKSKSLLSKLAREAELEDEEGSSSDSDTPSGKITNEAILKQLLRLKKELYNTLYRE</sequence>
<dbReference type="GO" id="GO:0003724">
    <property type="term" value="F:RNA helicase activity"/>
    <property type="evidence" value="ECO:0007669"/>
    <property type="project" value="UniProtKB-EC"/>
</dbReference>
<evidence type="ECO:0000256" key="1">
    <source>
        <dbReference type="ARBA" id="ARBA00022741"/>
    </source>
</evidence>
<dbReference type="InterPro" id="IPR011545">
    <property type="entry name" value="DEAD/DEAH_box_helicase_dom"/>
</dbReference>
<feature type="domain" description="Helicase ATP-binding" evidence="7">
    <location>
        <begin position="272"/>
        <end position="465"/>
    </location>
</feature>
<comment type="domain">
    <text evidence="5">The Q motif is unique to and characteristic of the DEAD box family of RNA helicases and controls ATP binding and hydrolysis.</text>
</comment>
<keyword evidence="3 5" id="KW-0067">ATP-binding</keyword>
<gene>
    <name evidence="9" type="ORF">PVIIG_00305</name>
</gene>
<dbReference type="SMART" id="SM00487">
    <property type="entry name" value="DEXDc"/>
    <property type="match status" value="1"/>
</dbReference>
<dbReference type="PROSITE" id="PS51194">
    <property type="entry name" value="HELICASE_CTER"/>
    <property type="match status" value="1"/>
</dbReference>
<keyword evidence="1 5" id="KW-0547">Nucleotide-binding</keyword>
<evidence type="ECO:0000313" key="10">
    <source>
        <dbReference type="Proteomes" id="UP000053562"/>
    </source>
</evidence>
<feature type="compositionally biased region" description="Basic and acidic residues" evidence="6">
    <location>
        <begin position="106"/>
        <end position="120"/>
    </location>
</feature>
<feature type="compositionally biased region" description="Basic residues" evidence="6">
    <location>
        <begin position="154"/>
        <end position="170"/>
    </location>
</feature>
<feature type="compositionally biased region" description="Basic and acidic residues" evidence="6">
    <location>
        <begin position="144"/>
        <end position="153"/>
    </location>
</feature>
<dbReference type="CDD" id="cd18787">
    <property type="entry name" value="SF2_C_DEAD"/>
    <property type="match status" value="1"/>
</dbReference>
<dbReference type="InterPro" id="IPR014001">
    <property type="entry name" value="Helicase_ATP-bd"/>
</dbReference>
<evidence type="ECO:0000256" key="4">
    <source>
        <dbReference type="ARBA" id="ARBA00022884"/>
    </source>
</evidence>
<dbReference type="EC" id="3.6.4.13" evidence="5"/>
<feature type="region of interest" description="Disordered" evidence="6">
    <location>
        <begin position="59"/>
        <end position="210"/>
    </location>
</feature>
<dbReference type="PANTHER" id="PTHR24031">
    <property type="entry name" value="RNA HELICASE"/>
    <property type="match status" value="1"/>
</dbReference>
<comment type="catalytic activity">
    <reaction evidence="5">
        <text>ATP + H2O = ADP + phosphate + H(+)</text>
        <dbReference type="Rhea" id="RHEA:13065"/>
        <dbReference type="ChEBI" id="CHEBI:15377"/>
        <dbReference type="ChEBI" id="CHEBI:15378"/>
        <dbReference type="ChEBI" id="CHEBI:30616"/>
        <dbReference type="ChEBI" id="CHEBI:43474"/>
        <dbReference type="ChEBI" id="CHEBI:456216"/>
        <dbReference type="EC" id="3.6.4.13"/>
    </reaction>
</comment>
<comment type="similarity">
    <text evidence="5">Belongs to the DEAD box helicase family.</text>
</comment>
<evidence type="ECO:0000256" key="5">
    <source>
        <dbReference type="RuleBase" id="RU365068"/>
    </source>
</evidence>
<dbReference type="PROSITE" id="PS51192">
    <property type="entry name" value="HELICASE_ATP_BIND_1"/>
    <property type="match status" value="1"/>
</dbReference>
<name>A0A0J9S7M3_PLAVI</name>
<proteinExistence type="inferred from homology"/>
<dbReference type="InterPro" id="IPR001650">
    <property type="entry name" value="Helicase_C-like"/>
</dbReference>
<reference evidence="9 10" key="1">
    <citation type="submission" date="2011-08" db="EMBL/GenBank/DDBJ databases">
        <title>The Genome Sequence of Plasmodium vivax India VII.</title>
        <authorList>
            <consortium name="The Broad Institute Genome Sequencing Platform"/>
            <consortium name="The Broad Institute Genome Sequencing Center for Infectious Disease"/>
            <person name="Neafsey D."/>
            <person name="Carlton J."/>
            <person name="Barnwell J."/>
            <person name="Collins W."/>
            <person name="Escalante A."/>
            <person name="Mullikin J."/>
            <person name="Saul A."/>
            <person name="Guigo R."/>
            <person name="Camara F."/>
            <person name="Young S.K."/>
            <person name="Zeng Q."/>
            <person name="Gargeya S."/>
            <person name="Fitzgerald M."/>
            <person name="Haas B."/>
            <person name="Abouelleil A."/>
            <person name="Alvarado L."/>
            <person name="Arachchi H.M."/>
            <person name="Berlin A."/>
            <person name="Brown A."/>
            <person name="Chapman S.B."/>
            <person name="Chen Z."/>
            <person name="Dunbar C."/>
            <person name="Freedman E."/>
            <person name="Gearin G."/>
            <person name="Gellesch M."/>
            <person name="Goldberg J."/>
            <person name="Griggs A."/>
            <person name="Gujja S."/>
            <person name="Heiman D."/>
            <person name="Howarth C."/>
            <person name="Larson L."/>
            <person name="Lui A."/>
            <person name="MacDonald P.J.P."/>
            <person name="Montmayeur A."/>
            <person name="Murphy C."/>
            <person name="Neiman D."/>
            <person name="Pearson M."/>
            <person name="Priest M."/>
            <person name="Roberts A."/>
            <person name="Saif S."/>
            <person name="Shea T."/>
            <person name="Shenoy N."/>
            <person name="Sisk P."/>
            <person name="Stolte C."/>
            <person name="Sykes S."/>
            <person name="Wortman J."/>
            <person name="Nusbaum C."/>
            <person name="Birren B."/>
        </authorList>
    </citation>
    <scope>NUCLEOTIDE SEQUENCE [LARGE SCALE GENOMIC DNA]</scope>
    <source>
        <strain evidence="9 10">India VII</strain>
    </source>
</reference>